<dbReference type="InterPro" id="IPR052396">
    <property type="entry name" value="Meiotic_Drive_Suppr_Kinase"/>
</dbReference>
<sequence>MEPSNVIQLMDIEIIPELAQPLGPSSEPRVYRLDIKHNTNTALPKSVIVKLEKDNDPEAFQREIQAYKNLQSLQGTVIPTVLGQGLFRGHRALFLSDVDGSTLYEAAQADIDEKSIERHLEKALYALWKFNADYHDENPSNFLVCDDHIVILDLEEVKFPIKSPCWKRSVNFGNVGYLSSRYKYMKNPGRPRSPVEYSKIYLNRTCCST</sequence>
<dbReference type="PANTHER" id="PTHR37171">
    <property type="entry name" value="SERINE/THREONINE-PROTEIN KINASE YRZF-RELATED"/>
    <property type="match status" value="1"/>
</dbReference>
<dbReference type="SUPFAM" id="SSF56112">
    <property type="entry name" value="Protein kinase-like (PK-like)"/>
    <property type="match status" value="1"/>
</dbReference>
<proteinExistence type="predicted"/>
<evidence type="ECO:0000313" key="1">
    <source>
        <dbReference type="EMBL" id="PLN78686.1"/>
    </source>
</evidence>
<dbReference type="EMBL" id="KZ559572">
    <property type="protein sequence ID" value="PLN78686.1"/>
    <property type="molecule type" value="Genomic_DNA"/>
</dbReference>
<evidence type="ECO:0000313" key="2">
    <source>
        <dbReference type="Proteomes" id="UP000235023"/>
    </source>
</evidence>
<reference evidence="2" key="1">
    <citation type="submission" date="2017-12" db="EMBL/GenBank/DDBJ databases">
        <authorList>
            <consortium name="DOE Joint Genome Institute"/>
            <person name="Mondo S.J."/>
            <person name="Kjaerbolling I."/>
            <person name="Vesth T.C."/>
            <person name="Frisvad J.C."/>
            <person name="Nybo J.L."/>
            <person name="Theobald S."/>
            <person name="Kuo A."/>
            <person name="Bowyer P."/>
            <person name="Matsuda Y."/>
            <person name="Lyhne E.K."/>
            <person name="Kogle M.E."/>
            <person name="Clum A."/>
            <person name="Lipzen A."/>
            <person name="Salamov A."/>
            <person name="Ngan C.Y."/>
            <person name="Daum C."/>
            <person name="Chiniquy J."/>
            <person name="Barry K."/>
            <person name="LaButti K."/>
            <person name="Haridas S."/>
            <person name="Simmons B.A."/>
            <person name="Magnuson J.K."/>
            <person name="Mortensen U.H."/>
            <person name="Larsen T.O."/>
            <person name="Grigoriev I.V."/>
            <person name="Baker S.E."/>
            <person name="Andersen M.R."/>
            <person name="Nordberg H.P."/>
            <person name="Cantor M.N."/>
            <person name="Hua S.X."/>
        </authorList>
    </citation>
    <scope>NUCLEOTIDE SEQUENCE [LARGE SCALE GENOMIC DNA]</scope>
    <source>
        <strain evidence="2">IBT 19404</strain>
    </source>
</reference>
<protein>
    <recommendedName>
        <fullName evidence="3">Protein kinase domain-containing protein</fullName>
    </recommendedName>
</protein>
<name>A0A2J5HNA1_9EURO</name>
<gene>
    <name evidence="1" type="ORF">BDW42DRAFT_174377</name>
</gene>
<keyword evidence="2" id="KW-1185">Reference proteome</keyword>
<organism evidence="1 2">
    <name type="scientific">Aspergillus taichungensis</name>
    <dbReference type="NCBI Taxonomy" id="482145"/>
    <lineage>
        <taxon>Eukaryota</taxon>
        <taxon>Fungi</taxon>
        <taxon>Dikarya</taxon>
        <taxon>Ascomycota</taxon>
        <taxon>Pezizomycotina</taxon>
        <taxon>Eurotiomycetes</taxon>
        <taxon>Eurotiomycetidae</taxon>
        <taxon>Eurotiales</taxon>
        <taxon>Aspergillaceae</taxon>
        <taxon>Aspergillus</taxon>
        <taxon>Aspergillus subgen. Circumdati</taxon>
    </lineage>
</organism>
<dbReference type="InterPro" id="IPR011009">
    <property type="entry name" value="Kinase-like_dom_sf"/>
</dbReference>
<accession>A0A2J5HNA1</accession>
<dbReference type="AlphaFoldDB" id="A0A2J5HNA1"/>
<dbReference type="PANTHER" id="PTHR37171:SF1">
    <property type="entry name" value="SERINE_THREONINE-PROTEIN KINASE YRZF-RELATED"/>
    <property type="match status" value="1"/>
</dbReference>
<dbReference type="Proteomes" id="UP000235023">
    <property type="component" value="Unassembled WGS sequence"/>
</dbReference>
<evidence type="ECO:0008006" key="3">
    <source>
        <dbReference type="Google" id="ProtNLM"/>
    </source>
</evidence>
<dbReference type="OrthoDB" id="2942798at2759"/>